<reference evidence="4" key="2">
    <citation type="submission" date="2025-09" db="UniProtKB">
        <authorList>
            <consortium name="Ensembl"/>
        </authorList>
    </citation>
    <scope>IDENTIFICATION</scope>
</reference>
<protein>
    <recommendedName>
        <fullName evidence="1">beta-ketoacyl-[acyl-carrier-protein] synthase I</fullName>
        <ecNumber evidence="1">2.3.1.41</ecNumber>
    </recommendedName>
</protein>
<reference evidence="4" key="1">
    <citation type="submission" date="2025-08" db="UniProtKB">
        <authorList>
            <consortium name="Ensembl"/>
        </authorList>
    </citation>
    <scope>IDENTIFICATION</scope>
</reference>
<evidence type="ECO:0000256" key="2">
    <source>
        <dbReference type="ARBA" id="ARBA00022679"/>
    </source>
</evidence>
<dbReference type="PANTHER" id="PTHR11712:SF336">
    <property type="entry name" value="3-OXOACYL-[ACYL-CARRIER-PROTEIN] SYNTHASE, MITOCHONDRIAL"/>
    <property type="match status" value="1"/>
</dbReference>
<dbReference type="Gene3D" id="3.40.47.10">
    <property type="match status" value="1"/>
</dbReference>
<sequence length="143" mass="15841">MFSQCSQELLKIANLHLRSLNLNLLLRNYRRAFSKSLPVCRRKVVVTGIGLVSPLGVGTQLVWKRLLQGDSGIASLDGEEYAGIPCRVAACVPRGDEEDEPSPPSKLSFFIMSHGMEYPFGQFKAAVLILYPPSPLLLRVEKL</sequence>
<keyword evidence="5" id="KW-1185">Reference proteome</keyword>
<dbReference type="Ensembl" id="ENSPSTT00000013318.1">
    <property type="protein sequence ID" value="ENSPSTP00000012698.1"/>
    <property type="gene ID" value="ENSPSTG00000008960.1"/>
</dbReference>
<name>A0A8C9FAN2_PAVCR</name>
<dbReference type="AlphaFoldDB" id="A0A8C9FAN2"/>
<evidence type="ECO:0000313" key="5">
    <source>
        <dbReference type="Proteomes" id="UP000694428"/>
    </source>
</evidence>
<dbReference type="InterPro" id="IPR000794">
    <property type="entry name" value="Beta-ketoacyl_synthase"/>
</dbReference>
<evidence type="ECO:0000313" key="4">
    <source>
        <dbReference type="Ensembl" id="ENSPSTP00000012698.1"/>
    </source>
</evidence>
<evidence type="ECO:0000256" key="1">
    <source>
        <dbReference type="ARBA" id="ARBA00013191"/>
    </source>
</evidence>
<evidence type="ECO:0000259" key="3">
    <source>
        <dbReference type="Pfam" id="PF00109"/>
    </source>
</evidence>
<proteinExistence type="predicted"/>
<dbReference type="Pfam" id="PF00109">
    <property type="entry name" value="ketoacyl-synt"/>
    <property type="match status" value="1"/>
</dbReference>
<dbReference type="InterPro" id="IPR016039">
    <property type="entry name" value="Thiolase-like"/>
</dbReference>
<dbReference type="SUPFAM" id="SSF53901">
    <property type="entry name" value="Thiolase-like"/>
    <property type="match status" value="1"/>
</dbReference>
<dbReference type="Proteomes" id="UP000694428">
    <property type="component" value="Unplaced"/>
</dbReference>
<accession>A0A8C9FAN2</accession>
<keyword evidence="2" id="KW-0808">Transferase</keyword>
<dbReference type="PANTHER" id="PTHR11712">
    <property type="entry name" value="POLYKETIDE SYNTHASE-RELATED"/>
    <property type="match status" value="1"/>
</dbReference>
<organism evidence="4 5">
    <name type="scientific">Pavo cristatus</name>
    <name type="common">Indian peafowl</name>
    <name type="synonym">Blue peafowl</name>
    <dbReference type="NCBI Taxonomy" id="9049"/>
    <lineage>
        <taxon>Eukaryota</taxon>
        <taxon>Metazoa</taxon>
        <taxon>Chordata</taxon>
        <taxon>Craniata</taxon>
        <taxon>Vertebrata</taxon>
        <taxon>Euteleostomi</taxon>
        <taxon>Archelosauria</taxon>
        <taxon>Archosauria</taxon>
        <taxon>Dinosauria</taxon>
        <taxon>Saurischia</taxon>
        <taxon>Theropoda</taxon>
        <taxon>Coelurosauria</taxon>
        <taxon>Aves</taxon>
        <taxon>Neognathae</taxon>
        <taxon>Galloanserae</taxon>
        <taxon>Galliformes</taxon>
        <taxon>Phasianidae</taxon>
        <taxon>Phasianinae</taxon>
        <taxon>Pavo</taxon>
    </lineage>
</organism>
<dbReference type="GO" id="GO:0006633">
    <property type="term" value="P:fatty acid biosynthetic process"/>
    <property type="evidence" value="ECO:0007669"/>
    <property type="project" value="TreeGrafter"/>
</dbReference>
<dbReference type="GO" id="GO:0004315">
    <property type="term" value="F:3-oxoacyl-[acyl-carrier-protein] synthase activity"/>
    <property type="evidence" value="ECO:0007669"/>
    <property type="project" value="UniProtKB-EC"/>
</dbReference>
<dbReference type="InterPro" id="IPR014030">
    <property type="entry name" value="Ketoacyl_synth_N"/>
</dbReference>
<dbReference type="GO" id="GO:0005739">
    <property type="term" value="C:mitochondrion"/>
    <property type="evidence" value="ECO:0007669"/>
    <property type="project" value="TreeGrafter"/>
</dbReference>
<dbReference type="EC" id="2.3.1.41" evidence="1"/>
<feature type="domain" description="Beta-ketoacyl synthase-like N-terminal" evidence="3">
    <location>
        <begin position="42"/>
        <end position="89"/>
    </location>
</feature>